<organism evidence="6 7">
    <name type="scientific">Nitzschia inconspicua</name>
    <dbReference type="NCBI Taxonomy" id="303405"/>
    <lineage>
        <taxon>Eukaryota</taxon>
        <taxon>Sar</taxon>
        <taxon>Stramenopiles</taxon>
        <taxon>Ochrophyta</taxon>
        <taxon>Bacillariophyta</taxon>
        <taxon>Bacillariophyceae</taxon>
        <taxon>Bacillariophycidae</taxon>
        <taxon>Bacillariales</taxon>
        <taxon>Bacillariaceae</taxon>
        <taxon>Nitzschia</taxon>
    </lineage>
</organism>
<dbReference type="PROSITE" id="PS50118">
    <property type="entry name" value="HMG_BOX_2"/>
    <property type="match status" value="1"/>
</dbReference>
<evidence type="ECO:0000256" key="4">
    <source>
        <dbReference type="SAM" id="MobiDB-lite"/>
    </source>
</evidence>
<feature type="region of interest" description="Disordered" evidence="4">
    <location>
        <begin position="431"/>
        <end position="463"/>
    </location>
</feature>
<reference evidence="6" key="2">
    <citation type="submission" date="2021-04" db="EMBL/GenBank/DDBJ databases">
        <authorList>
            <person name="Podell S."/>
        </authorList>
    </citation>
    <scope>NUCLEOTIDE SEQUENCE</scope>
    <source>
        <strain evidence="6">Hildebrandi</strain>
    </source>
</reference>
<evidence type="ECO:0000256" key="1">
    <source>
        <dbReference type="ARBA" id="ARBA00023125"/>
    </source>
</evidence>
<reference evidence="6" key="1">
    <citation type="journal article" date="2021" name="Sci. Rep.">
        <title>Diploid genomic architecture of Nitzschia inconspicua, an elite biomass production diatom.</title>
        <authorList>
            <person name="Oliver A."/>
            <person name="Podell S."/>
            <person name="Pinowska A."/>
            <person name="Traller J.C."/>
            <person name="Smith S.R."/>
            <person name="McClure R."/>
            <person name="Beliaev A."/>
            <person name="Bohutskyi P."/>
            <person name="Hill E.A."/>
            <person name="Rabines A."/>
            <person name="Zheng H."/>
            <person name="Allen L.Z."/>
            <person name="Kuo A."/>
            <person name="Grigoriev I.V."/>
            <person name="Allen A.E."/>
            <person name="Hazlebeck D."/>
            <person name="Allen E.E."/>
        </authorList>
    </citation>
    <scope>NUCLEOTIDE SEQUENCE</scope>
    <source>
        <strain evidence="6">Hildebrandi</strain>
    </source>
</reference>
<evidence type="ECO:0000256" key="2">
    <source>
        <dbReference type="PROSITE-ProRule" id="PRU00267"/>
    </source>
</evidence>
<proteinExistence type="predicted"/>
<dbReference type="GO" id="GO:0005634">
    <property type="term" value="C:nucleus"/>
    <property type="evidence" value="ECO:0007669"/>
    <property type="project" value="UniProtKB-UniRule"/>
</dbReference>
<keyword evidence="3" id="KW-0175">Coiled coil</keyword>
<evidence type="ECO:0000259" key="5">
    <source>
        <dbReference type="PROSITE" id="PS50118"/>
    </source>
</evidence>
<feature type="compositionally biased region" description="Basic and acidic residues" evidence="4">
    <location>
        <begin position="357"/>
        <end position="373"/>
    </location>
</feature>
<comment type="caution">
    <text evidence="6">The sequence shown here is derived from an EMBL/GenBank/DDBJ whole genome shotgun (WGS) entry which is preliminary data.</text>
</comment>
<feature type="compositionally biased region" description="Basic residues" evidence="4">
    <location>
        <begin position="374"/>
        <end position="384"/>
    </location>
</feature>
<keyword evidence="7" id="KW-1185">Reference proteome</keyword>
<feature type="region of interest" description="Disordered" evidence="4">
    <location>
        <begin position="152"/>
        <end position="203"/>
    </location>
</feature>
<feature type="DNA-binding region" description="HMG box" evidence="2">
    <location>
        <begin position="322"/>
        <end position="433"/>
    </location>
</feature>
<dbReference type="PANTHER" id="PTHR48112">
    <property type="entry name" value="HIGH MOBILITY GROUP PROTEIN DSP1"/>
    <property type="match status" value="1"/>
</dbReference>
<sequence length="562" mass="62678">MNDKNNLLQQVFLQQQQQQGRGNYGAATIDTPTDPERANNGSFSSLGMSDLGPNSIEAMILNQQNQQTNNLLLQQMMLGSQNLNSVPSGTSIAPMIVRNEASSQHLSQQQQQQQQHNLMRRMSNQGWGGIDVSGCPGLGEISPFGMGRPLTRSFIGDSQPNHVSSSLFASSRNSNNNNTANNNQDTSASTVNHTASTQSSSNTNFLGLMASGGMMGANNTEIAAATNNPLLRRVGLVQPFNSRNDLPSLQQQGVDFKTGMSASNLVPSTCTSNDVFAENGMLGPWSTHAAGLLGNMFQDSSTKDAEDDNNKRGNRKRPKDRPKRPLSAYNIFFKEERNRILDSLPVNAAVNETDGDVLDKDSSKDASPEDTTKPKKRKRKRRGPTPHGKIGFESLAKLIGKRWQELDDSQMNVYKQKAQNDMQRYKTEMAEYKEKKRIQQQQQQQQPHVVSSDPFDSSFLEPNPILEPRMFQQTILNNRSDDSSSKLDLQQQLQHLQRQLQLQQQQKQMLSNHQDQWGMMTVPEGKQMDAMDVIGMSFSQQQAWKRARLESSVFELENQTNG</sequence>
<feature type="coiled-coil region" evidence="3">
    <location>
        <begin position="486"/>
        <end position="513"/>
    </location>
</feature>
<keyword evidence="1 2" id="KW-0238">DNA-binding</keyword>
<feature type="compositionally biased region" description="Low complexity" evidence="4">
    <location>
        <begin position="164"/>
        <end position="190"/>
    </location>
</feature>
<dbReference type="EMBL" id="JAGRRH010000018">
    <property type="protein sequence ID" value="KAG7351547.1"/>
    <property type="molecule type" value="Genomic_DNA"/>
</dbReference>
<dbReference type="GO" id="GO:0003677">
    <property type="term" value="F:DNA binding"/>
    <property type="evidence" value="ECO:0007669"/>
    <property type="project" value="UniProtKB-UniRule"/>
</dbReference>
<dbReference type="SMART" id="SM00398">
    <property type="entry name" value="HMG"/>
    <property type="match status" value="1"/>
</dbReference>
<feature type="domain" description="HMG box" evidence="5">
    <location>
        <begin position="322"/>
        <end position="433"/>
    </location>
</feature>
<feature type="compositionally biased region" description="Polar residues" evidence="4">
    <location>
        <begin position="191"/>
        <end position="203"/>
    </location>
</feature>
<dbReference type="PANTHER" id="PTHR48112:SF15">
    <property type="entry name" value="HMG BOX DOMAIN-CONTAINING PROTEIN"/>
    <property type="match status" value="1"/>
</dbReference>
<feature type="compositionally biased region" description="Basic residues" evidence="4">
    <location>
        <begin position="312"/>
        <end position="324"/>
    </location>
</feature>
<feature type="region of interest" description="Disordered" evidence="4">
    <location>
        <begin position="298"/>
        <end position="327"/>
    </location>
</feature>
<feature type="region of interest" description="Disordered" evidence="4">
    <location>
        <begin position="15"/>
        <end position="49"/>
    </location>
</feature>
<keyword evidence="2" id="KW-0539">Nucleus</keyword>
<gene>
    <name evidence="6" type="ORF">IV203_010907</name>
</gene>
<dbReference type="Proteomes" id="UP000693970">
    <property type="component" value="Unassembled WGS sequence"/>
</dbReference>
<dbReference type="OrthoDB" id="48834at2759"/>
<dbReference type="Pfam" id="PF09011">
    <property type="entry name" value="HMG_box_2"/>
    <property type="match status" value="1"/>
</dbReference>
<evidence type="ECO:0000256" key="3">
    <source>
        <dbReference type="SAM" id="Coils"/>
    </source>
</evidence>
<evidence type="ECO:0000313" key="6">
    <source>
        <dbReference type="EMBL" id="KAG7351547.1"/>
    </source>
</evidence>
<accession>A0A9K3KY04</accession>
<dbReference type="InterPro" id="IPR050342">
    <property type="entry name" value="HMGB"/>
</dbReference>
<dbReference type="AlphaFoldDB" id="A0A9K3KY04"/>
<dbReference type="InterPro" id="IPR009071">
    <property type="entry name" value="HMG_box_dom"/>
</dbReference>
<feature type="region of interest" description="Disordered" evidence="4">
    <location>
        <begin position="354"/>
        <end position="391"/>
    </location>
</feature>
<protein>
    <submittedName>
        <fullName evidence="6">HMG high mobility group box-containing protein</fullName>
    </submittedName>
</protein>
<evidence type="ECO:0000313" key="7">
    <source>
        <dbReference type="Proteomes" id="UP000693970"/>
    </source>
</evidence>
<name>A0A9K3KY04_9STRA</name>
<feature type="compositionally biased region" description="Basic and acidic residues" evidence="4">
    <location>
        <begin position="301"/>
        <end position="311"/>
    </location>
</feature>